<evidence type="ECO:0000259" key="2">
    <source>
        <dbReference type="Pfam" id="PF00622"/>
    </source>
</evidence>
<dbReference type="CDD" id="cd12885">
    <property type="entry name" value="SPRY_RanBP_like"/>
    <property type="match status" value="1"/>
</dbReference>
<dbReference type="AlphaFoldDB" id="A0A914IFF3"/>
<reference evidence="4" key="1">
    <citation type="submission" date="2022-11" db="UniProtKB">
        <authorList>
            <consortium name="WormBaseParasite"/>
        </authorList>
    </citation>
    <scope>IDENTIFICATION</scope>
</reference>
<dbReference type="InterPro" id="IPR044736">
    <property type="entry name" value="Gid1/RanBPM/SPLA_SPRY"/>
</dbReference>
<dbReference type="InterPro" id="IPR013320">
    <property type="entry name" value="ConA-like_dom_sf"/>
</dbReference>
<protein>
    <submittedName>
        <fullName evidence="4">SPRY domain-containing protein</fullName>
    </submittedName>
</protein>
<dbReference type="SUPFAM" id="SSF49899">
    <property type="entry name" value="Concanavalin A-like lectins/glucanases"/>
    <property type="match status" value="1"/>
</dbReference>
<evidence type="ECO:0000313" key="4">
    <source>
        <dbReference type="WBParaSite" id="Gr19_v10_g9743.t2"/>
    </source>
</evidence>
<dbReference type="InterPro" id="IPR043136">
    <property type="entry name" value="B30.2/SPRY_sf"/>
</dbReference>
<accession>A0A914IFF3</accession>
<dbReference type="WBParaSite" id="Gr19_v10_g9743.t2">
    <property type="protein sequence ID" value="Gr19_v10_g9743.t2"/>
    <property type="gene ID" value="Gr19_v10_g9743"/>
</dbReference>
<dbReference type="Pfam" id="PF00622">
    <property type="entry name" value="SPRY"/>
    <property type="match status" value="1"/>
</dbReference>
<name>A0A914IFF3_GLORO</name>
<dbReference type="Proteomes" id="UP000887572">
    <property type="component" value="Unplaced"/>
</dbReference>
<dbReference type="Gene3D" id="2.60.120.920">
    <property type="match status" value="1"/>
</dbReference>
<feature type="region of interest" description="Disordered" evidence="1">
    <location>
        <begin position="83"/>
        <end position="106"/>
    </location>
</feature>
<feature type="domain" description="SPRY" evidence="2">
    <location>
        <begin position="194"/>
        <end position="272"/>
    </location>
</feature>
<feature type="compositionally biased region" description="Basic and acidic residues" evidence="1">
    <location>
        <begin position="83"/>
        <end position="100"/>
    </location>
</feature>
<sequence>MPVLTEYKKLEDKIDWLNEDQQKLVSIDQFLLMQSDQKALLQRLNTLEQKQTVNSEQQKTDQKALSEELRQMKEELKNTKELVDRKLEETNGGSGDKDGGVSEQAATDNRRVDTFVEATRRREKQKEQQLNIVDLQKTVAKLREIVPNQWDPAACHDRLALIGPDRLIVQYNGETNLDKHYSVKGRALENPSNHNKRCSHATNGRPLIGGKPKFGVGDVLGCGVNLATRQITYTKNGERLDTANLFVDSAADLFPCVSLGKPGTEIEANFGPNFKFNIAG</sequence>
<keyword evidence="3" id="KW-1185">Reference proteome</keyword>
<proteinExistence type="predicted"/>
<evidence type="ECO:0000256" key="1">
    <source>
        <dbReference type="SAM" id="MobiDB-lite"/>
    </source>
</evidence>
<evidence type="ECO:0000313" key="3">
    <source>
        <dbReference type="Proteomes" id="UP000887572"/>
    </source>
</evidence>
<dbReference type="InterPro" id="IPR003877">
    <property type="entry name" value="SPRY_dom"/>
</dbReference>
<organism evidence="3 4">
    <name type="scientific">Globodera rostochiensis</name>
    <name type="common">Golden nematode worm</name>
    <name type="synonym">Heterodera rostochiensis</name>
    <dbReference type="NCBI Taxonomy" id="31243"/>
    <lineage>
        <taxon>Eukaryota</taxon>
        <taxon>Metazoa</taxon>
        <taxon>Ecdysozoa</taxon>
        <taxon>Nematoda</taxon>
        <taxon>Chromadorea</taxon>
        <taxon>Rhabditida</taxon>
        <taxon>Tylenchina</taxon>
        <taxon>Tylenchomorpha</taxon>
        <taxon>Tylenchoidea</taxon>
        <taxon>Heteroderidae</taxon>
        <taxon>Heteroderinae</taxon>
        <taxon>Globodera</taxon>
    </lineage>
</organism>